<keyword evidence="1" id="KW-1133">Transmembrane helix</keyword>
<dbReference type="AlphaFoldDB" id="A0A6C0JL34"/>
<reference evidence="2" key="1">
    <citation type="journal article" date="2020" name="Nature">
        <title>Giant virus diversity and host interactions through global metagenomics.</title>
        <authorList>
            <person name="Schulz F."/>
            <person name="Roux S."/>
            <person name="Paez-Espino D."/>
            <person name="Jungbluth S."/>
            <person name="Walsh D.A."/>
            <person name="Denef V.J."/>
            <person name="McMahon K.D."/>
            <person name="Konstantinidis K.T."/>
            <person name="Eloe-Fadrosh E.A."/>
            <person name="Kyrpides N.C."/>
            <person name="Woyke T."/>
        </authorList>
    </citation>
    <scope>NUCLEOTIDE SEQUENCE</scope>
    <source>
        <strain evidence="2">GVMAG-M-3300027734-16</strain>
    </source>
</reference>
<evidence type="ECO:0000313" key="2">
    <source>
        <dbReference type="EMBL" id="QHU05480.1"/>
    </source>
</evidence>
<protein>
    <submittedName>
        <fullName evidence="2">Uncharacterized protein</fullName>
    </submittedName>
</protein>
<organism evidence="2">
    <name type="scientific">viral metagenome</name>
    <dbReference type="NCBI Taxonomy" id="1070528"/>
    <lineage>
        <taxon>unclassified sequences</taxon>
        <taxon>metagenomes</taxon>
        <taxon>organismal metagenomes</taxon>
    </lineage>
</organism>
<keyword evidence="1" id="KW-0472">Membrane</keyword>
<sequence>MEGILHRIATSNNVEFTAILALTCFVVFMLAVFAWEILRAIDRATTLIIKIIYAPLSWMAYKTAQLLILAFVTAIVAAMINPTVLTYKF</sequence>
<dbReference type="EMBL" id="MN740416">
    <property type="protein sequence ID" value="QHU05480.1"/>
    <property type="molecule type" value="Genomic_DNA"/>
</dbReference>
<feature type="transmembrane region" description="Helical" evidence="1">
    <location>
        <begin position="16"/>
        <end position="38"/>
    </location>
</feature>
<keyword evidence="1" id="KW-0812">Transmembrane</keyword>
<feature type="transmembrane region" description="Helical" evidence="1">
    <location>
        <begin position="59"/>
        <end position="80"/>
    </location>
</feature>
<proteinExistence type="predicted"/>
<evidence type="ECO:0000256" key="1">
    <source>
        <dbReference type="SAM" id="Phobius"/>
    </source>
</evidence>
<accession>A0A6C0JL34</accession>
<name>A0A6C0JL34_9ZZZZ</name>